<evidence type="ECO:0000256" key="1">
    <source>
        <dbReference type="SAM" id="SignalP"/>
    </source>
</evidence>
<evidence type="ECO:0008006" key="4">
    <source>
        <dbReference type="Google" id="ProtNLM"/>
    </source>
</evidence>
<accession>A0ABR7S7E2</accession>
<sequence length="140" mass="15810">MRHLLLLSLFGLAACAGPLPTPDPQKAWVDLYALPGYLLMADELDGRDLRDGRFFQVAPGEHELEARFQFDVNNGGGATGDFNSGPMQITCYLRLRYDNFVAGQRYRLEARPLAMRAQGWLYDEQRNVLARARVLRCGSF</sequence>
<evidence type="ECO:0000313" key="2">
    <source>
        <dbReference type="EMBL" id="MBC9252952.1"/>
    </source>
</evidence>
<dbReference type="Proteomes" id="UP000744555">
    <property type="component" value="Unassembled WGS sequence"/>
</dbReference>
<dbReference type="EMBL" id="LZEU01000001">
    <property type="protein sequence ID" value="MBC9252952.1"/>
    <property type="molecule type" value="Genomic_DNA"/>
</dbReference>
<organism evidence="2 3">
    <name type="scientific">Aquipseudomonas alcaligenes</name>
    <name type="common">Pseudomonas alcaligenes</name>
    <dbReference type="NCBI Taxonomy" id="43263"/>
    <lineage>
        <taxon>Bacteria</taxon>
        <taxon>Pseudomonadati</taxon>
        <taxon>Pseudomonadota</taxon>
        <taxon>Gammaproteobacteria</taxon>
        <taxon>Pseudomonadales</taxon>
        <taxon>Pseudomonadaceae</taxon>
        <taxon>Aquipseudomonas</taxon>
    </lineage>
</organism>
<evidence type="ECO:0000313" key="3">
    <source>
        <dbReference type="Proteomes" id="UP000744555"/>
    </source>
</evidence>
<protein>
    <recommendedName>
        <fullName evidence="4">Lipoprotein</fullName>
    </recommendedName>
</protein>
<feature type="chain" id="PRO_5045165206" description="Lipoprotein" evidence="1">
    <location>
        <begin position="17"/>
        <end position="140"/>
    </location>
</feature>
<feature type="signal peptide" evidence="1">
    <location>
        <begin position="1"/>
        <end position="16"/>
    </location>
</feature>
<dbReference type="RefSeq" id="WP_187808392.1">
    <property type="nucleotide sequence ID" value="NZ_LZEU01000001.1"/>
</dbReference>
<gene>
    <name evidence="2" type="ORF">A9179_22045</name>
</gene>
<name>A0ABR7S7E2_AQUAC</name>
<keyword evidence="1" id="KW-0732">Signal</keyword>
<dbReference type="PROSITE" id="PS51257">
    <property type="entry name" value="PROKAR_LIPOPROTEIN"/>
    <property type="match status" value="1"/>
</dbReference>
<proteinExistence type="predicted"/>
<comment type="caution">
    <text evidence="2">The sequence shown here is derived from an EMBL/GenBank/DDBJ whole genome shotgun (WGS) entry which is preliminary data.</text>
</comment>
<keyword evidence="3" id="KW-1185">Reference proteome</keyword>
<reference evidence="2 3" key="1">
    <citation type="submission" date="2016-06" db="EMBL/GenBank/DDBJ databases">
        <authorList>
            <person name="Ramos C."/>
            <person name="Pintado A."/>
            <person name="Crespo-Gomez J.I."/>
        </authorList>
    </citation>
    <scope>NUCLEOTIDE SEQUENCE [LARGE SCALE GENOMIC DNA]</scope>
    <source>
        <strain evidence="2 3">AVO110</strain>
    </source>
</reference>